<dbReference type="Proteomes" id="UP001597237">
    <property type="component" value="Unassembled WGS sequence"/>
</dbReference>
<feature type="transmembrane region" description="Helical" evidence="1">
    <location>
        <begin position="43"/>
        <end position="69"/>
    </location>
</feature>
<organism evidence="2 3">
    <name type="scientific">Phenylobacterium terrae</name>
    <dbReference type="NCBI Taxonomy" id="2665495"/>
    <lineage>
        <taxon>Bacteria</taxon>
        <taxon>Pseudomonadati</taxon>
        <taxon>Pseudomonadota</taxon>
        <taxon>Alphaproteobacteria</taxon>
        <taxon>Caulobacterales</taxon>
        <taxon>Caulobacteraceae</taxon>
        <taxon>Phenylobacterium</taxon>
    </lineage>
</organism>
<keyword evidence="1" id="KW-0472">Membrane</keyword>
<keyword evidence="1" id="KW-1133">Transmembrane helix</keyword>
<gene>
    <name evidence="2" type="ORF">ACFSC0_20415</name>
</gene>
<evidence type="ECO:0000313" key="2">
    <source>
        <dbReference type="EMBL" id="MFD1785768.1"/>
    </source>
</evidence>
<protein>
    <submittedName>
        <fullName evidence="2">Uncharacterized protein</fullName>
    </submittedName>
</protein>
<name>A0ABW4N7U1_9CAUL</name>
<dbReference type="RefSeq" id="WP_377283347.1">
    <property type="nucleotide sequence ID" value="NZ_JBHRSI010000009.1"/>
</dbReference>
<proteinExistence type="predicted"/>
<evidence type="ECO:0000313" key="3">
    <source>
        <dbReference type="Proteomes" id="UP001597237"/>
    </source>
</evidence>
<evidence type="ECO:0000256" key="1">
    <source>
        <dbReference type="SAM" id="Phobius"/>
    </source>
</evidence>
<reference evidence="3" key="1">
    <citation type="journal article" date="2019" name="Int. J. Syst. Evol. Microbiol.">
        <title>The Global Catalogue of Microorganisms (GCM) 10K type strain sequencing project: providing services to taxonomists for standard genome sequencing and annotation.</title>
        <authorList>
            <consortium name="The Broad Institute Genomics Platform"/>
            <consortium name="The Broad Institute Genome Sequencing Center for Infectious Disease"/>
            <person name="Wu L."/>
            <person name="Ma J."/>
        </authorList>
    </citation>
    <scope>NUCLEOTIDE SEQUENCE [LARGE SCALE GENOMIC DNA]</scope>
    <source>
        <strain evidence="3">DFY28</strain>
    </source>
</reference>
<feature type="transmembrane region" description="Helical" evidence="1">
    <location>
        <begin position="12"/>
        <end position="31"/>
    </location>
</feature>
<keyword evidence="3" id="KW-1185">Reference proteome</keyword>
<dbReference type="EMBL" id="JBHUEY010000012">
    <property type="protein sequence ID" value="MFD1785768.1"/>
    <property type="molecule type" value="Genomic_DNA"/>
</dbReference>
<sequence>MDSKLIIRDIRDGLVLLVVAQLLHLGAAFLIEFDLSLIYRLHTVALGVIVHVTASALTVLGLSSLWMGIRAAVKPEVAK</sequence>
<accession>A0ABW4N7U1</accession>
<keyword evidence="1" id="KW-0812">Transmembrane</keyword>
<comment type="caution">
    <text evidence="2">The sequence shown here is derived from an EMBL/GenBank/DDBJ whole genome shotgun (WGS) entry which is preliminary data.</text>
</comment>